<evidence type="ECO:0000256" key="4">
    <source>
        <dbReference type="SAM" id="MobiDB-lite"/>
    </source>
</evidence>
<dbReference type="GO" id="GO:0008168">
    <property type="term" value="F:methyltransferase activity"/>
    <property type="evidence" value="ECO:0007669"/>
    <property type="project" value="UniProtKB-KW"/>
</dbReference>
<evidence type="ECO:0000313" key="6">
    <source>
        <dbReference type="EMBL" id="WUV43060.1"/>
    </source>
</evidence>
<dbReference type="GO" id="GO:0032259">
    <property type="term" value="P:methylation"/>
    <property type="evidence" value="ECO:0007669"/>
    <property type="project" value="UniProtKB-KW"/>
</dbReference>
<evidence type="ECO:0000256" key="1">
    <source>
        <dbReference type="ARBA" id="ARBA00008361"/>
    </source>
</evidence>
<dbReference type="PANTHER" id="PTHR44942">
    <property type="entry name" value="METHYLTRANSF_11 DOMAIN-CONTAINING PROTEIN"/>
    <property type="match status" value="1"/>
</dbReference>
<evidence type="ECO:0000313" key="7">
    <source>
        <dbReference type="Proteomes" id="UP001432062"/>
    </source>
</evidence>
<dbReference type="Proteomes" id="UP001432062">
    <property type="component" value="Chromosome"/>
</dbReference>
<evidence type="ECO:0000259" key="5">
    <source>
        <dbReference type="Pfam" id="PF08241"/>
    </source>
</evidence>
<reference evidence="6" key="1">
    <citation type="submission" date="2022-10" db="EMBL/GenBank/DDBJ databases">
        <title>The complete genomes of actinobacterial strains from the NBC collection.</title>
        <authorList>
            <person name="Joergensen T.S."/>
            <person name="Alvarez Arevalo M."/>
            <person name="Sterndorff E.B."/>
            <person name="Faurdal D."/>
            <person name="Vuksanovic O."/>
            <person name="Mourched A.-S."/>
            <person name="Charusanti P."/>
            <person name="Shaw S."/>
            <person name="Blin K."/>
            <person name="Weber T."/>
        </authorList>
    </citation>
    <scope>NUCLEOTIDE SEQUENCE</scope>
    <source>
        <strain evidence="6">NBC_01482</strain>
    </source>
</reference>
<dbReference type="SUPFAM" id="SSF53335">
    <property type="entry name" value="S-adenosyl-L-methionine-dependent methyltransferases"/>
    <property type="match status" value="1"/>
</dbReference>
<accession>A0ABZ1YLA5</accession>
<comment type="similarity">
    <text evidence="1">Belongs to the methyltransferase superfamily.</text>
</comment>
<name>A0ABZ1YLA5_9NOCA</name>
<feature type="region of interest" description="Disordered" evidence="4">
    <location>
        <begin position="1"/>
        <end position="34"/>
    </location>
</feature>
<dbReference type="InterPro" id="IPR013216">
    <property type="entry name" value="Methyltransf_11"/>
</dbReference>
<dbReference type="CDD" id="cd02440">
    <property type="entry name" value="AdoMet_MTases"/>
    <property type="match status" value="1"/>
</dbReference>
<keyword evidence="3" id="KW-0808">Transferase</keyword>
<dbReference type="Gene3D" id="3.40.50.150">
    <property type="entry name" value="Vaccinia Virus protein VP39"/>
    <property type="match status" value="1"/>
</dbReference>
<sequence length="271" mass="29089">MPTLPPERTSSDQRESHQARELAESFGSDPERYDRARPSYPAAMVDAIVAASPGPEIVDVGIGTGIAARQFRAAGCRVLGVEVDARMGEWARKHGFEVEVSAFEAWDPAGRIFDAVIAGQTWHWVDPVAGAAKAAEVLRPGGRLAVFWNAGQPPTDLAQAFAAVYQRVVPDSLAARWASAAATAYSTPITKVIEGIQAAGGFGEPEQWNFDWERIYTRDEWLDQLTTTGGHAQFSSATQEEVLEGIGAAIDAAGGSFTVRFTTTVVTALRI</sequence>
<evidence type="ECO:0000256" key="2">
    <source>
        <dbReference type="ARBA" id="ARBA00022603"/>
    </source>
</evidence>
<dbReference type="Pfam" id="PF08241">
    <property type="entry name" value="Methyltransf_11"/>
    <property type="match status" value="1"/>
</dbReference>
<evidence type="ECO:0000256" key="3">
    <source>
        <dbReference type="ARBA" id="ARBA00022679"/>
    </source>
</evidence>
<organism evidence="6 7">
    <name type="scientific">Nocardia vinacea</name>
    <dbReference type="NCBI Taxonomy" id="96468"/>
    <lineage>
        <taxon>Bacteria</taxon>
        <taxon>Bacillati</taxon>
        <taxon>Actinomycetota</taxon>
        <taxon>Actinomycetes</taxon>
        <taxon>Mycobacteriales</taxon>
        <taxon>Nocardiaceae</taxon>
        <taxon>Nocardia</taxon>
    </lineage>
</organism>
<dbReference type="InterPro" id="IPR029063">
    <property type="entry name" value="SAM-dependent_MTases_sf"/>
</dbReference>
<protein>
    <submittedName>
        <fullName evidence="6">Class I SAM-dependent methyltransferase</fullName>
    </submittedName>
</protein>
<dbReference type="RefSeq" id="WP_329405633.1">
    <property type="nucleotide sequence ID" value="NZ_CP109441.1"/>
</dbReference>
<feature type="compositionally biased region" description="Basic and acidic residues" evidence="4">
    <location>
        <begin position="9"/>
        <end position="34"/>
    </location>
</feature>
<feature type="domain" description="Methyltransferase type 11" evidence="5">
    <location>
        <begin position="58"/>
        <end position="145"/>
    </location>
</feature>
<gene>
    <name evidence="6" type="ORF">OG563_27945</name>
</gene>
<keyword evidence="7" id="KW-1185">Reference proteome</keyword>
<keyword evidence="2 6" id="KW-0489">Methyltransferase</keyword>
<dbReference type="InterPro" id="IPR051052">
    <property type="entry name" value="Diverse_substrate_MTase"/>
</dbReference>
<dbReference type="PANTHER" id="PTHR44942:SF4">
    <property type="entry name" value="METHYLTRANSFERASE TYPE 11 DOMAIN-CONTAINING PROTEIN"/>
    <property type="match status" value="1"/>
</dbReference>
<proteinExistence type="inferred from homology"/>
<dbReference type="EMBL" id="CP109441">
    <property type="protein sequence ID" value="WUV43060.1"/>
    <property type="molecule type" value="Genomic_DNA"/>
</dbReference>